<dbReference type="OrthoDB" id="2130629at2759"/>
<evidence type="ECO:0000259" key="5">
    <source>
        <dbReference type="PROSITE" id="PS50850"/>
    </source>
</evidence>
<dbReference type="AlphaFoldDB" id="A0A397VFB5"/>
<comment type="caution">
    <text evidence="6">The sequence shown here is derived from an EMBL/GenBank/DDBJ whole genome shotgun (WGS) entry which is preliminary data.</text>
</comment>
<dbReference type="GO" id="GO:0022857">
    <property type="term" value="F:transmembrane transporter activity"/>
    <property type="evidence" value="ECO:0007669"/>
    <property type="project" value="InterPro"/>
</dbReference>
<feature type="domain" description="Major facilitator superfamily (MFS) profile" evidence="5">
    <location>
        <begin position="1"/>
        <end position="160"/>
    </location>
</feature>
<protein>
    <submittedName>
        <fullName evidence="6">Major facilitator superfamily domain-containing protein</fullName>
    </submittedName>
</protein>
<dbReference type="PROSITE" id="PS50850">
    <property type="entry name" value="MFS"/>
    <property type="match status" value="1"/>
</dbReference>
<name>A0A397VFB5_9GLOM</name>
<dbReference type="InterPro" id="IPR050382">
    <property type="entry name" value="MFS_Na/Anion_cotransporter"/>
</dbReference>
<proteinExistence type="predicted"/>
<evidence type="ECO:0000256" key="2">
    <source>
        <dbReference type="ARBA" id="ARBA00022692"/>
    </source>
</evidence>
<sequence length="160" mass="18360">MAIAIVYMAKEFNWNHIAQGYVLSSFYIGYPTTQVIAGVLADKFGGRRILGIAAATCALFTSFSARINMYCLILCRICLGIGEGVTLPCISSIITKWFPLKNDLEQFDNICFYFYWFVDRNANIKYIGFEPIWLGKHFLGICNCYLYLDCYLVFLWEKLS</sequence>
<keyword evidence="4" id="KW-0472">Membrane</keyword>
<organism evidence="6 7">
    <name type="scientific">Gigaspora rosea</name>
    <dbReference type="NCBI Taxonomy" id="44941"/>
    <lineage>
        <taxon>Eukaryota</taxon>
        <taxon>Fungi</taxon>
        <taxon>Fungi incertae sedis</taxon>
        <taxon>Mucoromycota</taxon>
        <taxon>Glomeromycotina</taxon>
        <taxon>Glomeromycetes</taxon>
        <taxon>Diversisporales</taxon>
        <taxon>Gigasporaceae</taxon>
        <taxon>Gigaspora</taxon>
    </lineage>
</organism>
<dbReference type="PANTHER" id="PTHR11662">
    <property type="entry name" value="SOLUTE CARRIER FAMILY 17"/>
    <property type="match status" value="1"/>
</dbReference>
<dbReference type="InterPro" id="IPR036259">
    <property type="entry name" value="MFS_trans_sf"/>
</dbReference>
<keyword evidence="7" id="KW-1185">Reference proteome</keyword>
<accession>A0A397VFB5</accession>
<dbReference type="Gene3D" id="1.20.1250.20">
    <property type="entry name" value="MFS general substrate transporter like domains"/>
    <property type="match status" value="1"/>
</dbReference>
<comment type="subcellular location">
    <subcellularLocation>
        <location evidence="1">Membrane</location>
        <topology evidence="1">Multi-pass membrane protein</topology>
    </subcellularLocation>
</comment>
<evidence type="ECO:0000256" key="3">
    <source>
        <dbReference type="ARBA" id="ARBA00022989"/>
    </source>
</evidence>
<evidence type="ECO:0000313" key="7">
    <source>
        <dbReference type="Proteomes" id="UP000266673"/>
    </source>
</evidence>
<dbReference type="EMBL" id="QKWP01000405">
    <property type="protein sequence ID" value="RIB20682.1"/>
    <property type="molecule type" value="Genomic_DNA"/>
</dbReference>
<dbReference type="SUPFAM" id="SSF103473">
    <property type="entry name" value="MFS general substrate transporter"/>
    <property type="match status" value="1"/>
</dbReference>
<reference evidence="6 7" key="1">
    <citation type="submission" date="2018-06" db="EMBL/GenBank/DDBJ databases">
        <title>Comparative genomics reveals the genomic features of Rhizophagus irregularis, R. cerebriforme, R. diaphanum and Gigaspora rosea, and their symbiotic lifestyle signature.</title>
        <authorList>
            <person name="Morin E."/>
            <person name="San Clemente H."/>
            <person name="Chen E.C.H."/>
            <person name="De La Providencia I."/>
            <person name="Hainaut M."/>
            <person name="Kuo A."/>
            <person name="Kohler A."/>
            <person name="Murat C."/>
            <person name="Tang N."/>
            <person name="Roy S."/>
            <person name="Loubradou J."/>
            <person name="Henrissat B."/>
            <person name="Grigoriev I.V."/>
            <person name="Corradi N."/>
            <person name="Roux C."/>
            <person name="Martin F.M."/>
        </authorList>
    </citation>
    <scope>NUCLEOTIDE SEQUENCE [LARGE SCALE GENOMIC DNA]</scope>
    <source>
        <strain evidence="6 7">DAOM 194757</strain>
    </source>
</reference>
<gene>
    <name evidence="6" type="ORF">C2G38_1174105</name>
</gene>
<dbReference type="Pfam" id="PF07690">
    <property type="entry name" value="MFS_1"/>
    <property type="match status" value="1"/>
</dbReference>
<dbReference type="InterPro" id="IPR020846">
    <property type="entry name" value="MFS_dom"/>
</dbReference>
<evidence type="ECO:0000256" key="4">
    <source>
        <dbReference type="ARBA" id="ARBA00023136"/>
    </source>
</evidence>
<dbReference type="GO" id="GO:0016020">
    <property type="term" value="C:membrane"/>
    <property type="evidence" value="ECO:0007669"/>
    <property type="project" value="UniProtKB-SubCell"/>
</dbReference>
<keyword evidence="3" id="KW-1133">Transmembrane helix</keyword>
<evidence type="ECO:0000313" key="6">
    <source>
        <dbReference type="EMBL" id="RIB20682.1"/>
    </source>
</evidence>
<dbReference type="STRING" id="44941.A0A397VFB5"/>
<keyword evidence="2" id="KW-0812">Transmembrane</keyword>
<dbReference type="Proteomes" id="UP000266673">
    <property type="component" value="Unassembled WGS sequence"/>
</dbReference>
<evidence type="ECO:0000256" key="1">
    <source>
        <dbReference type="ARBA" id="ARBA00004141"/>
    </source>
</evidence>
<dbReference type="PANTHER" id="PTHR11662:SF399">
    <property type="entry name" value="FI19708P1-RELATED"/>
    <property type="match status" value="1"/>
</dbReference>
<dbReference type="InterPro" id="IPR011701">
    <property type="entry name" value="MFS"/>
</dbReference>